<dbReference type="OrthoDB" id="2917243at2759"/>
<dbReference type="KEGG" id="mrr:Moror_12815"/>
<dbReference type="PANTHER" id="PTHR38926">
    <property type="entry name" value="F-BOX DOMAIN CONTAINING PROTEIN, EXPRESSED"/>
    <property type="match status" value="1"/>
</dbReference>
<gene>
    <name evidence="1" type="ORF">Moror_12815</name>
</gene>
<dbReference type="AlphaFoldDB" id="V2XNI3"/>
<organism evidence="1 2">
    <name type="scientific">Moniliophthora roreri (strain MCA 2997)</name>
    <name type="common">Cocoa frosty pod rot fungus</name>
    <name type="synonym">Crinipellis roreri</name>
    <dbReference type="NCBI Taxonomy" id="1381753"/>
    <lineage>
        <taxon>Eukaryota</taxon>
        <taxon>Fungi</taxon>
        <taxon>Dikarya</taxon>
        <taxon>Basidiomycota</taxon>
        <taxon>Agaricomycotina</taxon>
        <taxon>Agaricomycetes</taxon>
        <taxon>Agaricomycetidae</taxon>
        <taxon>Agaricales</taxon>
        <taxon>Marasmiineae</taxon>
        <taxon>Marasmiaceae</taxon>
        <taxon>Moniliophthora</taxon>
    </lineage>
</organism>
<dbReference type="Gene3D" id="3.80.10.10">
    <property type="entry name" value="Ribonuclease Inhibitor"/>
    <property type="match status" value="1"/>
</dbReference>
<dbReference type="Proteomes" id="UP000017559">
    <property type="component" value="Unassembled WGS sequence"/>
</dbReference>
<accession>V2XNI3</accession>
<dbReference type="EMBL" id="AWSO01000155">
    <property type="protein sequence ID" value="ESK94070.1"/>
    <property type="molecule type" value="Genomic_DNA"/>
</dbReference>
<proteinExistence type="predicted"/>
<evidence type="ECO:0000313" key="2">
    <source>
        <dbReference type="Proteomes" id="UP000017559"/>
    </source>
</evidence>
<comment type="caution">
    <text evidence="1">The sequence shown here is derived from an EMBL/GenBank/DDBJ whole genome shotgun (WGS) entry which is preliminary data.</text>
</comment>
<reference evidence="1 2" key="1">
    <citation type="journal article" date="2014" name="BMC Genomics">
        <title>Genome and secretome analysis of the hemibiotrophic fungal pathogen, Moniliophthora roreri, which causes frosty pod rot disease of cacao: mechanisms of the biotrophic and necrotrophic phases.</title>
        <authorList>
            <person name="Meinhardt L.W."/>
            <person name="Costa G.G.L."/>
            <person name="Thomazella D.P.T."/>
            <person name="Teixeira P.J.P.L."/>
            <person name="Carazzolle M.F."/>
            <person name="Schuster S.C."/>
            <person name="Carlson J.E."/>
            <person name="Guiltinan M.J."/>
            <person name="Mieczkowski P."/>
            <person name="Farmer A."/>
            <person name="Ramaraj T."/>
            <person name="Crozier J."/>
            <person name="Davis R.E."/>
            <person name="Shao J."/>
            <person name="Melnick R.L."/>
            <person name="Pereira G.A.G."/>
            <person name="Bailey B.A."/>
        </authorList>
    </citation>
    <scope>NUCLEOTIDE SEQUENCE [LARGE SCALE GENOMIC DNA]</scope>
    <source>
        <strain evidence="1 2">MCA 2997</strain>
    </source>
</reference>
<name>V2XNI3_MONRO</name>
<keyword evidence="2" id="KW-1185">Reference proteome</keyword>
<sequence>MRRLPAESWMNIFTEVCSSDENALSATYRKITAPPIALSHVCSRWREIINNLPQLWTSISVDMYNLQADVRNLVTLFGKRSKGHSLKIQIHHQYPLRAAHRPMITSKSRRALRALMAHAHQCGELHFELSAEEMRALKSSDLIFSFPRLRTFDCHTDLVSTLEHGWLFDSLRRGLPSLEVFRVETALGTDVIPYPQLTTLSIDGHRGACWLLEVLRTCRSLRSLTIGFETASEEEDEEEFASVVLPDLRKFSVRVAETFPCSVLAPLCSTLSLPSLGSLEIASAPDPDDDDEWPPSLPTMIQSASATLRELSFRSHGKLSYPLNEILRSCPSLACISFWEECQGLDSTFVHDIFTILTISPSASSAAVAVAPRLTHLKLHFSQWHGLRRVEGLRILSMAESRARNRLVILGLDPVVVALQDVRILYDCYVPHAKLLRCPLEHTALKERVDALANENTYLSISSAN</sequence>
<dbReference type="PANTHER" id="PTHR38926:SF5">
    <property type="entry name" value="F-BOX AND LEUCINE-RICH REPEAT PROTEIN 6"/>
    <property type="match status" value="1"/>
</dbReference>
<protein>
    <submittedName>
        <fullName evidence="1">Uncharacterized protein</fullName>
    </submittedName>
</protein>
<dbReference type="InterPro" id="IPR032675">
    <property type="entry name" value="LRR_dom_sf"/>
</dbReference>
<dbReference type="SUPFAM" id="SSF52047">
    <property type="entry name" value="RNI-like"/>
    <property type="match status" value="1"/>
</dbReference>
<dbReference type="HOGENOM" id="CLU_018544_8_0_1"/>
<evidence type="ECO:0000313" key="1">
    <source>
        <dbReference type="EMBL" id="ESK94070.1"/>
    </source>
</evidence>